<proteinExistence type="predicted"/>
<dbReference type="eggNOG" id="COG5663">
    <property type="taxonomic scope" value="Bacteria"/>
</dbReference>
<feature type="transmembrane region" description="Helical" evidence="1">
    <location>
        <begin position="86"/>
        <end position="108"/>
    </location>
</feature>
<name>E4T1Y9_PALPW</name>
<keyword evidence="1" id="KW-0472">Membrane</keyword>
<reference key="1">
    <citation type="submission" date="2010-11" db="EMBL/GenBank/DDBJ databases">
        <title>The complete genome of Paludibacter propionicigenes DSM 17365.</title>
        <authorList>
            <consortium name="US DOE Joint Genome Institute (JGI-PGF)"/>
            <person name="Lucas S."/>
            <person name="Copeland A."/>
            <person name="Lapidus A."/>
            <person name="Bruce D."/>
            <person name="Goodwin L."/>
            <person name="Pitluck S."/>
            <person name="Kyrpides N."/>
            <person name="Mavromatis K."/>
            <person name="Ivanova N."/>
            <person name="Munk A.C."/>
            <person name="Brettin T."/>
            <person name="Detter J.C."/>
            <person name="Han C."/>
            <person name="Tapia R."/>
            <person name="Land M."/>
            <person name="Hauser L."/>
            <person name="Markowitz V."/>
            <person name="Cheng J.-F."/>
            <person name="Hugenholtz P."/>
            <person name="Woyke T."/>
            <person name="Wu D."/>
            <person name="Gronow S."/>
            <person name="Wellnitz S."/>
            <person name="Brambilla E."/>
            <person name="Klenk H.-P."/>
            <person name="Eisen J.A."/>
        </authorList>
    </citation>
    <scope>NUCLEOTIDE SEQUENCE</scope>
    <source>
        <strain>WB4</strain>
    </source>
</reference>
<dbReference type="Proteomes" id="UP000008718">
    <property type="component" value="Chromosome"/>
</dbReference>
<feature type="transmembrane region" description="Helical" evidence="1">
    <location>
        <begin position="159"/>
        <end position="183"/>
    </location>
</feature>
<dbReference type="OrthoDB" id="2471595at2"/>
<protein>
    <submittedName>
        <fullName evidence="2">Uncharacterized protein</fullName>
    </submittedName>
</protein>
<evidence type="ECO:0000256" key="1">
    <source>
        <dbReference type="SAM" id="Phobius"/>
    </source>
</evidence>
<feature type="transmembrane region" description="Helical" evidence="1">
    <location>
        <begin position="203"/>
        <end position="223"/>
    </location>
</feature>
<keyword evidence="1" id="KW-0812">Transmembrane</keyword>
<accession>E4T1Y9</accession>
<evidence type="ECO:0000313" key="3">
    <source>
        <dbReference type="Proteomes" id="UP000008718"/>
    </source>
</evidence>
<organism evidence="2 3">
    <name type="scientific">Paludibacter propionicigenes (strain DSM 17365 / JCM 13257 / WB4)</name>
    <dbReference type="NCBI Taxonomy" id="694427"/>
    <lineage>
        <taxon>Bacteria</taxon>
        <taxon>Pseudomonadati</taxon>
        <taxon>Bacteroidota</taxon>
        <taxon>Bacteroidia</taxon>
        <taxon>Bacteroidales</taxon>
        <taxon>Paludibacteraceae</taxon>
        <taxon>Paludibacter</taxon>
    </lineage>
</organism>
<sequence>MEDINEISIENEPIEKDGEGSNFYKFQLDEYKNLSNCHFESVKQVSLFFRYYLLILAAPVFLLTLLSDNGKGLTDLFTGLKPKIYYDVAFFYFSAISIIGFFILLYIVNLRHDALLYARAVNKVRRYFYEKSNLSFKEYMNYQELPTTSSKPKYYEKTFFFPLLIVFALINCGFLHTAFALHMCVSPYVFGFSYIGDIPITNQLTMLIISLFLLLHFGFYVLLSYRRQNIYLKNFSIGIDIDGVLNNQTEHFISWIKTLTGKDIEANAIKEIPVSLNLGIGISDLEERLVFNTKEYWESLIIKDNAAKRINDLQKRFGYKIKFFSYRDWPQYGSDETYIKKIIIEKGFTPLNKKEISHITSKWINNAFNTSKPLVKENIIVYYSKSVYYCLQKIFFSSKKKVLIEKGNPYISDRRFMRHNRYAIINKNRFQYANNKGFKFFVEDTPENAIKLSGLCDYIFMFDQPYNQKEYYDFPKNVIRVKTWDDIYKQLKTLC</sequence>
<gene>
    <name evidence="2" type="ordered locus">Palpr_0575</name>
</gene>
<reference evidence="2 3" key="2">
    <citation type="journal article" date="2011" name="Stand. Genomic Sci.">
        <title>Complete genome sequence of Paludibacter propionicigenes type strain (WB4).</title>
        <authorList>
            <person name="Gronow S."/>
            <person name="Munk C."/>
            <person name="Lapidus A."/>
            <person name="Nolan M."/>
            <person name="Lucas S."/>
            <person name="Hammon N."/>
            <person name="Deshpande S."/>
            <person name="Cheng J.F."/>
            <person name="Tapia R."/>
            <person name="Han C."/>
            <person name="Goodwin L."/>
            <person name="Pitluck S."/>
            <person name="Liolios K."/>
            <person name="Ivanova N."/>
            <person name="Mavromatis K."/>
            <person name="Mikhailova N."/>
            <person name="Pati A."/>
            <person name="Chen A."/>
            <person name="Palaniappan K."/>
            <person name="Land M."/>
            <person name="Hauser L."/>
            <person name="Chang Y.J."/>
            <person name="Jeffries C.D."/>
            <person name="Brambilla E."/>
            <person name="Rohde M."/>
            <person name="Goker M."/>
            <person name="Detter J.C."/>
            <person name="Woyke T."/>
            <person name="Bristow J."/>
            <person name="Eisen J.A."/>
            <person name="Markowitz V."/>
            <person name="Hugenholtz P."/>
            <person name="Kyrpides N.C."/>
            <person name="Klenk H.P."/>
        </authorList>
    </citation>
    <scope>NUCLEOTIDE SEQUENCE [LARGE SCALE GENOMIC DNA]</scope>
    <source>
        <strain evidence="3">DSM 17365 / JCM 13257 / WB4</strain>
    </source>
</reference>
<feature type="transmembrane region" description="Helical" evidence="1">
    <location>
        <begin position="48"/>
        <end position="66"/>
    </location>
</feature>
<keyword evidence="3" id="KW-1185">Reference proteome</keyword>
<evidence type="ECO:0000313" key="2">
    <source>
        <dbReference type="EMBL" id="ADQ78733.1"/>
    </source>
</evidence>
<dbReference type="Gene3D" id="3.40.50.1000">
    <property type="entry name" value="HAD superfamily/HAD-like"/>
    <property type="match status" value="1"/>
</dbReference>
<dbReference type="HOGENOM" id="CLU_550772_0_0_10"/>
<keyword evidence="1" id="KW-1133">Transmembrane helix</keyword>
<dbReference type="EMBL" id="CP002345">
    <property type="protein sequence ID" value="ADQ78733.1"/>
    <property type="molecule type" value="Genomic_DNA"/>
</dbReference>
<dbReference type="KEGG" id="ppn:Palpr_0575"/>
<dbReference type="AlphaFoldDB" id="E4T1Y9"/>
<dbReference type="RefSeq" id="WP_013444102.1">
    <property type="nucleotide sequence ID" value="NC_014734.1"/>
</dbReference>
<dbReference type="STRING" id="694427.Palpr_0575"/>
<dbReference type="InterPro" id="IPR023214">
    <property type="entry name" value="HAD_sf"/>
</dbReference>